<dbReference type="EMBL" id="GG704985">
    <property type="protein sequence ID" value="EEY94574.1"/>
    <property type="molecule type" value="Genomic_DNA"/>
</dbReference>
<feature type="compositionally biased region" description="Polar residues" evidence="1">
    <location>
        <begin position="76"/>
        <end position="91"/>
    </location>
</feature>
<protein>
    <submittedName>
        <fullName evidence="2">Uncharacterized protein</fullName>
    </submittedName>
</protein>
<gene>
    <name evidence="2" type="ORF">HMPREF0016_03326</name>
</gene>
<dbReference type="eggNOG" id="ENOG5031G5F">
    <property type="taxonomic scope" value="Bacteria"/>
</dbReference>
<evidence type="ECO:0000313" key="2">
    <source>
        <dbReference type="EMBL" id="EEY94574.1"/>
    </source>
</evidence>
<dbReference type="AlphaFoldDB" id="D0SHK3"/>
<evidence type="ECO:0000256" key="1">
    <source>
        <dbReference type="SAM" id="MobiDB-lite"/>
    </source>
</evidence>
<accession>D0SHK3</accession>
<organism evidence="2 3">
    <name type="scientific">Acinetobacter johnsonii SH046</name>
    <dbReference type="NCBI Taxonomy" id="575586"/>
    <lineage>
        <taxon>Bacteria</taxon>
        <taxon>Pseudomonadati</taxon>
        <taxon>Pseudomonadota</taxon>
        <taxon>Gammaproteobacteria</taxon>
        <taxon>Moraxellales</taxon>
        <taxon>Moraxellaceae</taxon>
        <taxon>Acinetobacter</taxon>
    </lineage>
</organism>
<name>D0SHK3_ACIJO</name>
<feature type="region of interest" description="Disordered" evidence="1">
    <location>
        <begin position="111"/>
        <end position="132"/>
    </location>
</feature>
<proteinExistence type="predicted"/>
<dbReference type="Proteomes" id="UP000012047">
    <property type="component" value="Unassembled WGS sequence"/>
</dbReference>
<dbReference type="HOGENOM" id="CLU_1910919_0_0_6"/>
<feature type="non-terminal residue" evidence="2">
    <location>
        <position position="1"/>
    </location>
</feature>
<sequence length="132" mass="15326">TANFRHDAKQDYPSLVSAVKSNQERSGELATGTKVLIDNTDTISRARTQYSKLYRADQWQSPRNEQDYSEQRRSSGENLNHTAFSLVRSSQSSEEFARNIRNIEKNIVQMNERKQEIEKPRPKQNRGMDFGM</sequence>
<feature type="region of interest" description="Disordered" evidence="1">
    <location>
        <begin position="51"/>
        <end position="91"/>
    </location>
</feature>
<evidence type="ECO:0000313" key="3">
    <source>
        <dbReference type="Proteomes" id="UP000012047"/>
    </source>
</evidence>
<feature type="compositionally biased region" description="Basic and acidic residues" evidence="1">
    <location>
        <begin position="64"/>
        <end position="75"/>
    </location>
</feature>
<feature type="compositionally biased region" description="Basic and acidic residues" evidence="1">
    <location>
        <begin position="111"/>
        <end position="121"/>
    </location>
</feature>
<reference evidence="3" key="1">
    <citation type="journal article" date="2012" name="PLoS ONE">
        <title>The success of Acinetobacter species; genetic, metabolic and virulence attributes.</title>
        <authorList>
            <person name="Peleg A.Y."/>
            <person name="de Breij A."/>
            <person name="Adams M.D."/>
            <person name="Cerqueira G.M."/>
            <person name="Mocali S."/>
            <person name="Galardini M."/>
            <person name="Nibbering P.H."/>
            <person name="Earl A.M."/>
            <person name="Ward D.V."/>
            <person name="Paterson D.L."/>
            <person name="Seifert H."/>
            <person name="Dijkshoorn L."/>
        </authorList>
    </citation>
    <scope>NUCLEOTIDE SEQUENCE [LARGE SCALE GENOMIC DNA]</scope>
    <source>
        <strain evidence="3">SH046</strain>
    </source>
</reference>